<sequence>MKTTRLAKESLHFGRTVAIVLAASVIAIAPAQMGSQARRPRLPKPKIKSSFVPIGTLVKTAGFPLVQLPSAGYIMMLSELATLPKGFAGKLTSPQPVVMLTFGSKKGGVIRLYETPAVAGIQPDALIREIEKARVFKDISNRPEWTIKGRSVGGLFLVPTSNSMALVDAAWKALGQ</sequence>
<accession>A0A068NUA6</accession>
<dbReference type="AlphaFoldDB" id="A0A068NUA6"/>
<proteinExistence type="predicted"/>
<dbReference type="EMBL" id="CP007139">
    <property type="protein sequence ID" value="AIE87016.1"/>
    <property type="molecule type" value="Genomic_DNA"/>
</dbReference>
<reference evidence="1 2" key="1">
    <citation type="journal article" date="2014" name="PLoS ONE">
        <title>The first complete genome sequence of the class fimbriimonadia in the phylum armatimonadetes.</title>
        <authorList>
            <person name="Hu Z.Y."/>
            <person name="Wang Y.Z."/>
            <person name="Im W.T."/>
            <person name="Wang S.Y."/>
            <person name="Zhao G.P."/>
            <person name="Zheng H.J."/>
            <person name="Quan Z.X."/>
        </authorList>
    </citation>
    <scope>NUCLEOTIDE SEQUENCE [LARGE SCALE GENOMIC DNA]</scope>
    <source>
        <strain evidence="1">Gsoil 348</strain>
    </source>
</reference>
<dbReference type="Proteomes" id="UP000027982">
    <property type="component" value="Chromosome"/>
</dbReference>
<evidence type="ECO:0000313" key="1">
    <source>
        <dbReference type="EMBL" id="AIE87016.1"/>
    </source>
</evidence>
<evidence type="ECO:0000313" key="2">
    <source>
        <dbReference type="Proteomes" id="UP000027982"/>
    </source>
</evidence>
<dbReference type="RefSeq" id="WP_025229061.1">
    <property type="nucleotide sequence ID" value="NZ_CP007139.1"/>
</dbReference>
<gene>
    <name evidence="1" type="ORF">OP10G_3648</name>
</gene>
<dbReference type="HOGENOM" id="CLU_1522984_0_0_0"/>
<name>A0A068NUA6_FIMGI</name>
<keyword evidence="2" id="KW-1185">Reference proteome</keyword>
<dbReference type="KEGG" id="fgi:OP10G_3648"/>
<organism evidence="1 2">
    <name type="scientific">Fimbriimonas ginsengisoli Gsoil 348</name>
    <dbReference type="NCBI Taxonomy" id="661478"/>
    <lineage>
        <taxon>Bacteria</taxon>
        <taxon>Bacillati</taxon>
        <taxon>Armatimonadota</taxon>
        <taxon>Fimbriimonadia</taxon>
        <taxon>Fimbriimonadales</taxon>
        <taxon>Fimbriimonadaceae</taxon>
        <taxon>Fimbriimonas</taxon>
    </lineage>
</organism>
<protein>
    <submittedName>
        <fullName evidence="1">Uncharacterized protein</fullName>
    </submittedName>
</protein>